<dbReference type="STRING" id="69771.A0A1V6PFE4"/>
<dbReference type="InterPro" id="IPR024298">
    <property type="entry name" value="Sec16_Sec23-bd"/>
</dbReference>
<comment type="caution">
    <text evidence="15">The sequence shown here is derived from an EMBL/GenBank/DDBJ whole genome shotgun (WGS) entry which is preliminary data.</text>
</comment>
<feature type="region of interest" description="Disordered" evidence="11">
    <location>
        <begin position="899"/>
        <end position="1126"/>
    </location>
</feature>
<evidence type="ECO:0000256" key="2">
    <source>
        <dbReference type="ARBA" id="ARBA00005927"/>
    </source>
</evidence>
<dbReference type="Pfam" id="PF12931">
    <property type="entry name" value="TPR_Sec16"/>
    <property type="match status" value="1"/>
</dbReference>
<keyword evidence="6 10" id="KW-0653">Protein transport</keyword>
<dbReference type="Pfam" id="PF12935">
    <property type="entry name" value="Sec16_N"/>
    <property type="match status" value="1"/>
</dbReference>
<feature type="compositionally biased region" description="Polar residues" evidence="11">
    <location>
        <begin position="1893"/>
        <end position="1904"/>
    </location>
</feature>
<evidence type="ECO:0000256" key="3">
    <source>
        <dbReference type="ARBA" id="ARBA00022448"/>
    </source>
</evidence>
<keyword evidence="8 10" id="KW-0472">Membrane</keyword>
<dbReference type="EMBL" id="MDYL01000006">
    <property type="protein sequence ID" value="OQD75809.1"/>
    <property type="molecule type" value="Genomic_DNA"/>
</dbReference>
<feature type="compositionally biased region" description="Polar residues" evidence="11">
    <location>
        <begin position="16"/>
        <end position="32"/>
    </location>
</feature>
<evidence type="ECO:0000256" key="8">
    <source>
        <dbReference type="ARBA" id="ARBA00023136"/>
    </source>
</evidence>
<dbReference type="GO" id="GO:0070971">
    <property type="term" value="C:endoplasmic reticulum exit site"/>
    <property type="evidence" value="ECO:0007669"/>
    <property type="project" value="TreeGrafter"/>
</dbReference>
<accession>A0A1V6PFE4</accession>
<feature type="region of interest" description="Disordered" evidence="11">
    <location>
        <begin position="724"/>
        <end position="881"/>
    </location>
</feature>
<dbReference type="GO" id="GO:0006914">
    <property type="term" value="P:autophagy"/>
    <property type="evidence" value="ECO:0007669"/>
    <property type="project" value="UniProtKB-KW"/>
</dbReference>
<dbReference type="GO" id="GO:0070973">
    <property type="term" value="P:protein localization to endoplasmic reticulum exit site"/>
    <property type="evidence" value="ECO:0007669"/>
    <property type="project" value="TreeGrafter"/>
</dbReference>
<dbReference type="InterPro" id="IPR024468">
    <property type="entry name" value="Sec16_N"/>
</dbReference>
<feature type="compositionally biased region" description="Polar residues" evidence="11">
    <location>
        <begin position="310"/>
        <end position="325"/>
    </location>
</feature>
<name>A0A1V6PFE4_PENDC</name>
<feature type="compositionally biased region" description="Basic and acidic residues" evidence="11">
    <location>
        <begin position="330"/>
        <end position="349"/>
    </location>
</feature>
<dbReference type="GO" id="GO:0016192">
    <property type="term" value="P:vesicle-mediated transport"/>
    <property type="evidence" value="ECO:0007669"/>
    <property type="project" value="UniProtKB-KW"/>
</dbReference>
<feature type="compositionally biased region" description="Polar residues" evidence="11">
    <location>
        <begin position="1157"/>
        <end position="1177"/>
    </location>
</feature>
<feature type="compositionally biased region" description="Basic and acidic residues" evidence="11">
    <location>
        <begin position="1979"/>
        <end position="2001"/>
    </location>
</feature>
<evidence type="ECO:0000256" key="1">
    <source>
        <dbReference type="ARBA" id="ARBA00004397"/>
    </source>
</evidence>
<feature type="compositionally biased region" description="Polar residues" evidence="11">
    <location>
        <begin position="1195"/>
        <end position="1216"/>
    </location>
</feature>
<keyword evidence="4 10" id="KW-0256">Endoplasmic reticulum</keyword>
<feature type="domain" description="Sec16 central conserved" evidence="13">
    <location>
        <begin position="1245"/>
        <end position="1362"/>
    </location>
</feature>
<feature type="compositionally biased region" description="Basic and acidic residues" evidence="11">
    <location>
        <begin position="1943"/>
        <end position="1954"/>
    </location>
</feature>
<feature type="domain" description="Sec16 N-terminal" evidence="14">
    <location>
        <begin position="456"/>
        <end position="701"/>
    </location>
</feature>
<feature type="region of interest" description="Disordered" evidence="11">
    <location>
        <begin position="2052"/>
        <end position="2197"/>
    </location>
</feature>
<feature type="compositionally biased region" description="Polar residues" evidence="11">
    <location>
        <begin position="557"/>
        <end position="574"/>
    </location>
</feature>
<comment type="function">
    <text evidence="9 10">Involved in the initiation of assembly of the COPII coat required for the formation of transport vesicles from the endoplasmic reticulum (ER) and the selection of cargo molecules. Also involved in autophagy.</text>
</comment>
<feature type="region of interest" description="Disordered" evidence="11">
    <location>
        <begin position="299"/>
        <end position="364"/>
    </location>
</feature>
<evidence type="ECO:0000259" key="12">
    <source>
        <dbReference type="Pfam" id="PF12931"/>
    </source>
</evidence>
<feature type="region of interest" description="Disordered" evidence="11">
    <location>
        <begin position="1141"/>
        <end position="1177"/>
    </location>
</feature>
<feature type="compositionally biased region" description="Pro residues" evidence="11">
    <location>
        <begin position="798"/>
        <end position="819"/>
    </location>
</feature>
<feature type="region of interest" description="Disordered" evidence="11">
    <location>
        <begin position="1"/>
        <end position="210"/>
    </location>
</feature>
<dbReference type="GO" id="GO:0012507">
    <property type="term" value="C:ER to Golgi transport vesicle membrane"/>
    <property type="evidence" value="ECO:0007669"/>
    <property type="project" value="TreeGrafter"/>
</dbReference>
<dbReference type="PANTHER" id="PTHR13402">
    <property type="entry name" value="RGPR-RELATED"/>
    <property type="match status" value="1"/>
</dbReference>
<dbReference type="PANTHER" id="PTHR13402:SF6">
    <property type="entry name" value="SECRETORY 16, ISOFORM I"/>
    <property type="match status" value="1"/>
</dbReference>
<evidence type="ECO:0000256" key="7">
    <source>
        <dbReference type="ARBA" id="ARBA00023006"/>
    </source>
</evidence>
<dbReference type="Proteomes" id="UP000191522">
    <property type="component" value="Unassembled WGS sequence"/>
</dbReference>
<sequence length="2197" mass="233517">MAQEPEPTTDEVDARTVSSPQEDSTAMATAASTEGGLSDLLAASESKTTHVPDLKSPLSEEDFSAWDISHDKDAVSPQGAGTDAGALTRDAPTSLDAAILDTQESGRTTEIPPTDASTFMETPEAPSHALADGLEPMQPEPAQPSEAPVEAALTSSEIAEIPSYPAPSDELSPQIHGDRQKDTPVPAEKKDDTEEPISEQPVLSEVLEPSVTETAATTVISAKTTQIPQEQALPVEFEPKVDQEGHVIEDAVQSEPREQSDVKPDVAHVEKAANPEDHDLTIESEHKDDIKAPVIEEAVQSAAAHDPWTVETSPVQVESAETQVAQAEAAPHELNEPVVEKSPESDVHEPWVSPSEPLKLQSDADQALPVQAEKAPVNGEIIAHEDVKTAVEQDVDLGAPATQSVHNQLDPLQTAREEVYPVDNQGHSVEAAAQPDVEEQSAFDAAPVEGNADGGNLWSNEAAGDVDSDGDDFFNQLKTQTKPIFAPPESESRFEEGVPLLDDTNPTSPPLPIPQRRPVDNPFGNDEEDGADFFTSIQTHHESKELPIRHITRKSTTEVVQSTGFDTDSPTSDISAAAQLDEVLKSAASVPQAPQETQASQTHQAPPEAPEPSEEELAARWEEELSDVGEDDLAAQWEAALDDEDMLLGDDVVPPPAVDGQPVLQSPMQPTTNAPASGLNSPFETPQGYAQPRPAPVVYTPHQPTTADLMAGVPMPGIAPPGNGVIPPYFSQKPQNPVASRGESFAEASKEGYKSPYDLPEDLSRPRRPRVTYKPTPPLVANTMPPPPFVQPPVSSAMPPPAQPGPPPAGNATAPPPAPKNFFEELPLPASRSRPATSSGRYTPNPNASAPTGSYNSNGQIPQVQPGGMQTPGGQGGNDALDDWQMKLMLLEQQNRQRLMAARSDQQMVGHDGHSMNLNGGQSPPDMTIGLFPGGHTPPSQNPYAAVPGLVPPPVPPAIAAASPAQPSQRLEPGGSMLATSAPVGPSAASRYSPKPPSAQAPGKPPSLPRYSPAPPPAASSARSRYGSQPLSVPGQNTSLPFQPRTSSPLAYHEKVSSQPEDAQQPQPPSLQPSVDLSPPRVHRPSLDRGSSYASQLPNGPPNVVNQGAVPPAQRQTPSPVTSRYAPQDYINEFAKRVTPTTAYAPPVPPMSAPIPSQATDPQLRPQTQSPGQHMTSPRATVFPIQTLPRPASVHGSSSPTKGSNPYAPSQPSMQSRARALSQGLDFITPNDGQEYDALNRWKGAPIFKFGFGGAVLSCFPKRIPRYSAGQTTPMIMPSPGEIKTSQLNQWLPAAETIVQHPGPLKTKSKKKDLTSWLASKIVAFENEPTPDFDLSRPESQKRHEERILLWKVVKILVENDGTLEGSPAIEKSLRHAIFPHLPEVGPEGPYGASFPTSVASAPLSIPSQPDAVDPHSVEELRNNLLQGDREKAVWGAVDRRLWGHAMIVASAMDKSIWKQVVQEFVRREIRSSGGNTESLAALYEVFAGNIEESIDELVPPSARAGHQLISKADGQGTTKNALNGLNSWRETLGLVLSNRSPEDHQALLALGRLLASYGRTEAAHICFIFSRTAVFGGADDPQANIVLLGVDHQQFPSSLLSEDAFLLTEAYEYATSVLGNSPGATLPYLLAFKLLHAKQLADRGRTSEAQAYCDMVAASFKATTRPSPYHHQHLFVEVDELSARLRQTTTDGGSSWISKPSMEKVSGSMWARFNSFVAGEDNDPTSSGSAKAGETAEFGPFANVAGTPTVSRSPSVSDLYGSYPGNGAQSVPAGASSRYMPTNQYAPTASPEHFRGRSSLDSQRSTSFGGMPAGQRRSSTEYPSPPVDSQTFQGGSLYGSSAGTGYQPTPPQTSYMPLAPVEEDASVHIHSPPDAAPPMQPAVNGLFYQPGGQDSSAVSQSPYYQGPPGMPQSDSSYMPAATGNAYDPPSYTPDTNPAPEEPEQRSTGEEAQPKKKAFPNDDDDEDDLAARAAAIQKAENDRKADEAFRKAAEEDAKKDAQQQQQQQKKKGWFGGWFGGGKKEAEQSGPGPIKAKLGEENSFYYDKDLKKWVNKKDPGSAGPVRSTPPPPRGSAPPSRTNSYGMPPPPPPGAPMSVTGSRPQSSSSDIPPNLSSSPALSNLGVPPPTLGSLPRSISTSATVPVPPGGASAGPTPPRPTSSLSHAQSIDDLLGAPSARKGNTARGKKKGRYVDVMAK</sequence>
<evidence type="ECO:0000259" key="14">
    <source>
        <dbReference type="Pfam" id="PF12935"/>
    </source>
</evidence>
<feature type="region of interest" description="Disordered" evidence="11">
    <location>
        <begin position="447"/>
        <end position="703"/>
    </location>
</feature>
<dbReference type="OrthoDB" id="8918678at2759"/>
<gene>
    <name evidence="15" type="ORF">PENDEC_c006G06306</name>
</gene>
<feature type="region of interest" description="Disordered" evidence="11">
    <location>
        <begin position="1770"/>
        <end position="2039"/>
    </location>
</feature>
<evidence type="ECO:0000256" key="6">
    <source>
        <dbReference type="ARBA" id="ARBA00022927"/>
    </source>
</evidence>
<evidence type="ECO:0000256" key="5">
    <source>
        <dbReference type="ARBA" id="ARBA00022892"/>
    </source>
</evidence>
<feature type="compositionally biased region" description="Low complexity" evidence="11">
    <location>
        <begin position="2104"/>
        <end position="2122"/>
    </location>
</feature>
<feature type="compositionally biased region" description="Acidic residues" evidence="11">
    <location>
        <begin position="624"/>
        <end position="633"/>
    </location>
</feature>
<feature type="region of interest" description="Disordered" evidence="11">
    <location>
        <begin position="1189"/>
        <end position="1219"/>
    </location>
</feature>
<dbReference type="CDD" id="cd09233">
    <property type="entry name" value="ACE1-Sec16-like"/>
    <property type="match status" value="1"/>
</dbReference>
<dbReference type="FunFam" id="1.25.40.1030:FF:000008">
    <property type="entry name" value="Protein transport protein sec16"/>
    <property type="match status" value="1"/>
</dbReference>
<dbReference type="Pfam" id="PF12932">
    <property type="entry name" value="Sec16"/>
    <property type="match status" value="1"/>
</dbReference>
<keyword evidence="5 10" id="KW-0931">ER-Golgi transport</keyword>
<dbReference type="OMA" id="YKSPYDL"/>
<feature type="compositionally biased region" description="Polar residues" evidence="11">
    <location>
        <begin position="834"/>
        <end position="861"/>
    </location>
</feature>
<dbReference type="InterPro" id="IPR024340">
    <property type="entry name" value="Sec16_CCD"/>
</dbReference>
<evidence type="ECO:0000256" key="9">
    <source>
        <dbReference type="ARBA" id="ARBA00024687"/>
    </source>
</evidence>
<evidence type="ECO:0000259" key="13">
    <source>
        <dbReference type="Pfam" id="PF12932"/>
    </source>
</evidence>
<organism evidence="15 16">
    <name type="scientific">Penicillium decumbens</name>
    <dbReference type="NCBI Taxonomy" id="69771"/>
    <lineage>
        <taxon>Eukaryota</taxon>
        <taxon>Fungi</taxon>
        <taxon>Dikarya</taxon>
        <taxon>Ascomycota</taxon>
        <taxon>Pezizomycotina</taxon>
        <taxon>Eurotiomycetes</taxon>
        <taxon>Eurotiomycetidae</taxon>
        <taxon>Eurotiales</taxon>
        <taxon>Aspergillaceae</taxon>
        <taxon>Penicillium</taxon>
    </lineage>
</organism>
<dbReference type="Gene3D" id="1.25.40.1030">
    <property type="match status" value="1"/>
</dbReference>
<feature type="compositionally biased region" description="Polar residues" evidence="11">
    <location>
        <begin position="1026"/>
        <end position="1049"/>
    </location>
</feature>
<keyword evidence="7 10" id="KW-0072">Autophagy</keyword>
<dbReference type="GO" id="GO:0015031">
    <property type="term" value="P:protein transport"/>
    <property type="evidence" value="ECO:0007669"/>
    <property type="project" value="UniProtKB-KW"/>
</dbReference>
<dbReference type="GO" id="GO:0007030">
    <property type="term" value="P:Golgi organization"/>
    <property type="evidence" value="ECO:0007669"/>
    <property type="project" value="TreeGrafter"/>
</dbReference>
<feature type="compositionally biased region" description="Low complexity" evidence="11">
    <location>
        <begin position="958"/>
        <end position="967"/>
    </location>
</feature>
<keyword evidence="3 10" id="KW-0813">Transport</keyword>
<evidence type="ECO:0000256" key="10">
    <source>
        <dbReference type="RuleBase" id="RU364101"/>
    </source>
</evidence>
<evidence type="ECO:0000256" key="11">
    <source>
        <dbReference type="SAM" id="MobiDB-lite"/>
    </source>
</evidence>
<feature type="compositionally biased region" description="Basic and acidic residues" evidence="11">
    <location>
        <begin position="539"/>
        <end position="548"/>
    </location>
</feature>
<protein>
    <recommendedName>
        <fullName evidence="10">Protein transport protein sec16</fullName>
    </recommendedName>
</protein>
<proteinExistence type="inferred from homology"/>
<feature type="compositionally biased region" description="Polar residues" evidence="11">
    <location>
        <begin position="1800"/>
        <end position="1809"/>
    </location>
</feature>
<feature type="compositionally biased region" description="Polar residues" evidence="11">
    <location>
        <begin position="592"/>
        <end position="604"/>
    </location>
</feature>
<feature type="compositionally biased region" description="Polar residues" evidence="11">
    <location>
        <begin position="663"/>
        <end position="684"/>
    </location>
</feature>
<comment type="subcellular location">
    <subcellularLocation>
        <location evidence="1">Endoplasmic reticulum membrane</location>
        <topology evidence="1">Peripheral membrane protein</topology>
        <orientation evidence="1">Cytoplasmic side</orientation>
    </subcellularLocation>
</comment>
<feature type="compositionally biased region" description="Polar residues" evidence="11">
    <location>
        <begin position="1817"/>
        <end position="1856"/>
    </location>
</feature>
<feature type="compositionally biased region" description="Basic and acidic residues" evidence="11">
    <location>
        <begin position="176"/>
        <end position="192"/>
    </location>
</feature>
<evidence type="ECO:0000313" key="15">
    <source>
        <dbReference type="EMBL" id="OQD75809.1"/>
    </source>
</evidence>
<feature type="domain" description="Sec16 Sec23-binding" evidence="12">
    <location>
        <begin position="1421"/>
        <end position="1721"/>
    </location>
</feature>
<evidence type="ECO:0000313" key="16">
    <source>
        <dbReference type="Proteomes" id="UP000191522"/>
    </source>
</evidence>
<feature type="compositionally biased region" description="Pro residues" evidence="11">
    <location>
        <begin position="994"/>
        <end position="1018"/>
    </location>
</feature>
<comment type="similarity">
    <text evidence="2 10">Belongs to the SEC16 family.</text>
</comment>
<keyword evidence="16" id="KW-1185">Reference proteome</keyword>
<dbReference type="GO" id="GO:0005789">
    <property type="term" value="C:endoplasmic reticulum membrane"/>
    <property type="evidence" value="ECO:0007669"/>
    <property type="project" value="UniProtKB-SubCell"/>
</dbReference>
<reference evidence="16" key="1">
    <citation type="journal article" date="2017" name="Nat. Microbiol.">
        <title>Global analysis of biosynthetic gene clusters reveals vast potential of secondary metabolite production in Penicillium species.</title>
        <authorList>
            <person name="Nielsen J.C."/>
            <person name="Grijseels S."/>
            <person name="Prigent S."/>
            <person name="Ji B."/>
            <person name="Dainat J."/>
            <person name="Nielsen K.F."/>
            <person name="Frisvad J.C."/>
            <person name="Workman M."/>
            <person name="Nielsen J."/>
        </authorList>
    </citation>
    <scope>NUCLEOTIDE SEQUENCE [LARGE SCALE GENOMIC DNA]</scope>
    <source>
        <strain evidence="16">IBT 11843</strain>
    </source>
</reference>
<evidence type="ECO:0000256" key="4">
    <source>
        <dbReference type="ARBA" id="ARBA00022824"/>
    </source>
</evidence>